<feature type="domain" description="Acyltransferase 3" evidence="8">
    <location>
        <begin position="9"/>
        <end position="355"/>
    </location>
</feature>
<feature type="transmembrane region" description="Helical" evidence="7">
    <location>
        <begin position="12"/>
        <end position="33"/>
    </location>
</feature>
<name>L1NC60_9BACT</name>
<evidence type="ECO:0000313" key="9">
    <source>
        <dbReference type="EMBL" id="EKY01114.1"/>
    </source>
</evidence>
<evidence type="ECO:0000256" key="5">
    <source>
        <dbReference type="ARBA" id="ARBA00022989"/>
    </source>
</evidence>
<feature type="transmembrane region" description="Helical" evidence="7">
    <location>
        <begin position="98"/>
        <end position="118"/>
    </location>
</feature>
<keyword evidence="3" id="KW-1003">Cell membrane</keyword>
<keyword evidence="4 7" id="KW-0812">Transmembrane</keyword>
<comment type="similarity">
    <text evidence="2">Belongs to the acyltransferase 3 family.</text>
</comment>
<comment type="caution">
    <text evidence="9">The sequence shown here is derived from an EMBL/GenBank/DDBJ whole genome shotgun (WGS) entry which is preliminary data.</text>
</comment>
<evidence type="ECO:0000256" key="7">
    <source>
        <dbReference type="SAM" id="Phobius"/>
    </source>
</evidence>
<evidence type="ECO:0000313" key="10">
    <source>
        <dbReference type="Proteomes" id="UP000010433"/>
    </source>
</evidence>
<keyword evidence="10" id="KW-1185">Reference proteome</keyword>
<evidence type="ECO:0000259" key="8">
    <source>
        <dbReference type="Pfam" id="PF01757"/>
    </source>
</evidence>
<dbReference type="EMBL" id="AMEP01000075">
    <property type="protein sequence ID" value="EKY01114.1"/>
    <property type="molecule type" value="Genomic_DNA"/>
</dbReference>
<dbReference type="PANTHER" id="PTHR40074:SF2">
    <property type="entry name" value="O-ACETYLTRANSFERASE WECH"/>
    <property type="match status" value="1"/>
</dbReference>
<dbReference type="Pfam" id="PF01757">
    <property type="entry name" value="Acyl_transf_3"/>
    <property type="match status" value="1"/>
</dbReference>
<dbReference type="InterPro" id="IPR002656">
    <property type="entry name" value="Acyl_transf_3_dom"/>
</dbReference>
<evidence type="ECO:0000256" key="2">
    <source>
        <dbReference type="ARBA" id="ARBA00007400"/>
    </source>
</evidence>
<dbReference type="HOGENOM" id="CLU_047714_0_1_10"/>
<dbReference type="GO" id="GO:0009246">
    <property type="term" value="P:enterobacterial common antigen biosynthetic process"/>
    <property type="evidence" value="ECO:0007669"/>
    <property type="project" value="TreeGrafter"/>
</dbReference>
<accession>L1NC60</accession>
<comment type="subcellular location">
    <subcellularLocation>
        <location evidence="1">Cell membrane</location>
        <topology evidence="1">Multi-pass membrane protein</topology>
    </subcellularLocation>
</comment>
<dbReference type="RefSeq" id="WP_009162314.1">
    <property type="nucleotide sequence ID" value="NZ_KB290991.1"/>
</dbReference>
<dbReference type="GO" id="GO:0016413">
    <property type="term" value="F:O-acetyltransferase activity"/>
    <property type="evidence" value="ECO:0007669"/>
    <property type="project" value="TreeGrafter"/>
</dbReference>
<dbReference type="AlphaFoldDB" id="L1NC60"/>
<feature type="transmembrane region" description="Helical" evidence="7">
    <location>
        <begin position="335"/>
        <end position="357"/>
    </location>
</feature>
<feature type="transmembrane region" description="Helical" evidence="7">
    <location>
        <begin position="138"/>
        <end position="159"/>
    </location>
</feature>
<keyword evidence="6 7" id="KW-0472">Membrane</keyword>
<evidence type="ECO:0000256" key="4">
    <source>
        <dbReference type="ARBA" id="ARBA00022692"/>
    </source>
</evidence>
<feature type="transmembrane region" description="Helical" evidence="7">
    <location>
        <begin position="53"/>
        <end position="78"/>
    </location>
</feature>
<sequence length="371" mass="42147">MKNENERIVFVDYIRVVACFLVMLVHASENFYAADASGLAGNVSMLLNESNRFWVAFYDGGVARTCVPLFMVVSAFLLVPLKPGTTMGAFYRKRFTRILPPMLFFMLVYTFLPLLWGGMTCEQSLKDLARLPFNFPSMAGHLWFMYPLISLYIIIPVVSPWLERASANDERLFLGFFAFSTLLPWLHRFVSNELWGECFWNGFTMLWYCSGYLGYLVLAHYIRVHLDWSRSKRLRIGTICFVAGAAFTAWSFWEMGIPGRLIETPMLEWSWEFCTPNVLCATFGAFLLFTCIEGKRAPRIVTGISKLSYGMYLIHLLFLAPIASVFINGDAAHPIIPVYAAIPAIAVLTYLCCTVTIKLLSYLPGSKWLVG</sequence>
<feature type="transmembrane region" description="Helical" evidence="7">
    <location>
        <begin position="312"/>
        <end position="329"/>
    </location>
</feature>
<keyword evidence="5 7" id="KW-1133">Transmembrane helix</keyword>
<gene>
    <name evidence="9" type="ORF">HMPREF9151_01098</name>
</gene>
<dbReference type="PANTHER" id="PTHR40074">
    <property type="entry name" value="O-ACETYLTRANSFERASE WECH"/>
    <property type="match status" value="1"/>
</dbReference>
<evidence type="ECO:0000256" key="1">
    <source>
        <dbReference type="ARBA" id="ARBA00004651"/>
    </source>
</evidence>
<evidence type="ECO:0000256" key="3">
    <source>
        <dbReference type="ARBA" id="ARBA00022475"/>
    </source>
</evidence>
<feature type="transmembrane region" description="Helical" evidence="7">
    <location>
        <begin position="234"/>
        <end position="253"/>
    </location>
</feature>
<dbReference type="GO" id="GO:0005886">
    <property type="term" value="C:plasma membrane"/>
    <property type="evidence" value="ECO:0007669"/>
    <property type="project" value="UniProtKB-SubCell"/>
</dbReference>
<dbReference type="OrthoDB" id="9810469at2"/>
<keyword evidence="9" id="KW-0808">Transferase</keyword>
<protein>
    <submittedName>
        <fullName evidence="9">Acyltransferase</fullName>
    </submittedName>
</protein>
<organism evidence="9 10">
    <name type="scientific">Hoylesella saccharolytica F0055</name>
    <dbReference type="NCBI Taxonomy" id="1127699"/>
    <lineage>
        <taxon>Bacteria</taxon>
        <taxon>Pseudomonadati</taxon>
        <taxon>Bacteroidota</taxon>
        <taxon>Bacteroidia</taxon>
        <taxon>Bacteroidales</taxon>
        <taxon>Prevotellaceae</taxon>
        <taxon>Hoylesella</taxon>
    </lineage>
</organism>
<reference evidence="9 10" key="1">
    <citation type="submission" date="2012-05" db="EMBL/GenBank/DDBJ databases">
        <authorList>
            <person name="Weinstock G."/>
            <person name="Sodergren E."/>
            <person name="Lobos E.A."/>
            <person name="Fulton L."/>
            <person name="Fulton R."/>
            <person name="Courtney L."/>
            <person name="Fronick C."/>
            <person name="O'Laughlin M."/>
            <person name="Godfrey J."/>
            <person name="Wilson R.M."/>
            <person name="Miner T."/>
            <person name="Farmer C."/>
            <person name="Delehaunty K."/>
            <person name="Cordes M."/>
            <person name="Minx P."/>
            <person name="Tomlinson C."/>
            <person name="Chen J."/>
            <person name="Wollam A."/>
            <person name="Pepin K.H."/>
            <person name="Bhonagiri V."/>
            <person name="Zhang X."/>
            <person name="Suruliraj S."/>
            <person name="Warren W."/>
            <person name="Mitreva M."/>
            <person name="Mardis E.R."/>
            <person name="Wilson R.K."/>
        </authorList>
    </citation>
    <scope>NUCLEOTIDE SEQUENCE [LARGE SCALE GENOMIC DNA]</scope>
    <source>
        <strain evidence="9 10">F0055</strain>
    </source>
</reference>
<dbReference type="Proteomes" id="UP000010433">
    <property type="component" value="Unassembled WGS sequence"/>
</dbReference>
<feature type="transmembrane region" description="Helical" evidence="7">
    <location>
        <begin position="199"/>
        <end position="222"/>
    </location>
</feature>
<dbReference type="PATRIC" id="fig|1127699.3.peg.1011"/>
<feature type="transmembrane region" description="Helical" evidence="7">
    <location>
        <begin position="273"/>
        <end position="292"/>
    </location>
</feature>
<dbReference type="STRING" id="1127699.HMPREF9151_01098"/>
<keyword evidence="9" id="KW-0012">Acyltransferase</keyword>
<feature type="transmembrane region" description="Helical" evidence="7">
    <location>
        <begin position="171"/>
        <end position="187"/>
    </location>
</feature>
<proteinExistence type="inferred from homology"/>
<evidence type="ECO:0000256" key="6">
    <source>
        <dbReference type="ARBA" id="ARBA00023136"/>
    </source>
</evidence>